<dbReference type="PANTHER" id="PTHR11011">
    <property type="entry name" value="MALE STERILITY PROTEIN 2-RELATED"/>
    <property type="match status" value="1"/>
</dbReference>
<organism evidence="2 3">
    <name type="scientific">Pontibacillus marinus BH030004 = DSM 16465</name>
    <dbReference type="NCBI Taxonomy" id="1385511"/>
    <lineage>
        <taxon>Bacteria</taxon>
        <taxon>Bacillati</taxon>
        <taxon>Bacillota</taxon>
        <taxon>Bacilli</taxon>
        <taxon>Bacillales</taxon>
        <taxon>Bacillaceae</taxon>
        <taxon>Pontibacillus</taxon>
    </lineage>
</organism>
<evidence type="ECO:0000313" key="2">
    <source>
        <dbReference type="EMBL" id="KGX84109.1"/>
    </source>
</evidence>
<dbReference type="GO" id="GO:0035336">
    <property type="term" value="P:long-chain fatty-acyl-CoA metabolic process"/>
    <property type="evidence" value="ECO:0007669"/>
    <property type="project" value="TreeGrafter"/>
</dbReference>
<proteinExistence type="predicted"/>
<name>A0A0A5FW27_9BACI</name>
<dbReference type="CDD" id="cd05263">
    <property type="entry name" value="MupV_like_SDR_e"/>
    <property type="match status" value="1"/>
</dbReference>
<dbReference type="InterPro" id="IPR026055">
    <property type="entry name" value="FAR"/>
</dbReference>
<dbReference type="RefSeq" id="WP_027447407.1">
    <property type="nucleotide sequence ID" value="NZ_AULJ01000062.1"/>
</dbReference>
<accession>A0A0A5FW27</accession>
<dbReference type="OrthoDB" id="9807212at2"/>
<dbReference type="Gene3D" id="3.40.50.720">
    <property type="entry name" value="NAD(P)-binding Rossmann-like Domain"/>
    <property type="match status" value="1"/>
</dbReference>
<dbReference type="STRING" id="1385511.GCA_000425225_03907"/>
<dbReference type="AlphaFoldDB" id="A0A0A5FW27"/>
<feature type="domain" description="Thioester reductase (TE)" evidence="1">
    <location>
        <begin position="5"/>
        <end position="241"/>
    </location>
</feature>
<comment type="caution">
    <text evidence="2">The sequence shown here is derived from an EMBL/GenBank/DDBJ whole genome shotgun (WGS) entry which is preliminary data.</text>
</comment>
<dbReference type="InterPro" id="IPR013120">
    <property type="entry name" value="FAR_NAD-bd"/>
</dbReference>
<dbReference type="eggNOG" id="COG3320">
    <property type="taxonomic scope" value="Bacteria"/>
</dbReference>
<dbReference type="PANTHER" id="PTHR11011:SF45">
    <property type="entry name" value="FATTY ACYL-COA REDUCTASE CG8306-RELATED"/>
    <property type="match status" value="1"/>
</dbReference>
<gene>
    <name evidence="2" type="ORF">N783_18985</name>
</gene>
<reference evidence="2 3" key="1">
    <citation type="submission" date="2013-08" db="EMBL/GenBank/DDBJ databases">
        <authorList>
            <person name="Huang J."/>
            <person name="Wang G."/>
        </authorList>
    </citation>
    <scope>NUCLEOTIDE SEQUENCE [LARGE SCALE GENOMIC DNA]</scope>
    <source>
        <strain evidence="2 3">BH030004</strain>
    </source>
</reference>
<sequence>MNIFLTGATGFLGGKLIHHLLEDQENHLFVLARNITKAEALRSTLSPENQERITFVKGDITAKQCDLSKEDLLKLKNNVDIVYHLAALVKFDVELRDELFQINYEGTKHVLELANQCGAKSFFHISTAYTVGKNEIGKESLYPLDNEWNNPYEESKAKAEHLVFSYKDQMDVSIFRPAIIVGDSKTGEADSHFTLYGFMRALDLFKRRALRKTKGEEQRYRLVASKTGTSNFVPVDYVADILALASKKAQKNTIYNITNPNPPTNQEILNMLKDALDFEQLSVVEDHKQYELSPEEQQLNQMIQVFLVYLETHITFHDENTQDLLRDTDIEHLNMPPETVRMIVEAYK</sequence>
<dbReference type="SUPFAM" id="SSF51735">
    <property type="entry name" value="NAD(P)-binding Rossmann-fold domains"/>
    <property type="match status" value="1"/>
</dbReference>
<dbReference type="Proteomes" id="UP000030403">
    <property type="component" value="Unassembled WGS sequence"/>
</dbReference>
<keyword evidence="3" id="KW-1185">Reference proteome</keyword>
<protein>
    <recommendedName>
        <fullName evidence="1">Thioester reductase (TE) domain-containing protein</fullName>
    </recommendedName>
</protein>
<evidence type="ECO:0000313" key="3">
    <source>
        <dbReference type="Proteomes" id="UP000030403"/>
    </source>
</evidence>
<dbReference type="GO" id="GO:0080019">
    <property type="term" value="F:alcohol-forming very long-chain fatty acyl-CoA reductase activity"/>
    <property type="evidence" value="ECO:0007669"/>
    <property type="project" value="InterPro"/>
</dbReference>
<dbReference type="Pfam" id="PF07993">
    <property type="entry name" value="NAD_binding_4"/>
    <property type="match status" value="1"/>
</dbReference>
<dbReference type="InterPro" id="IPR036291">
    <property type="entry name" value="NAD(P)-bd_dom_sf"/>
</dbReference>
<evidence type="ECO:0000259" key="1">
    <source>
        <dbReference type="Pfam" id="PF07993"/>
    </source>
</evidence>
<dbReference type="EMBL" id="AVPF01000066">
    <property type="protein sequence ID" value="KGX84109.1"/>
    <property type="molecule type" value="Genomic_DNA"/>
</dbReference>